<evidence type="ECO:0000256" key="4">
    <source>
        <dbReference type="ARBA" id="ARBA00022679"/>
    </source>
</evidence>
<dbReference type="Pfam" id="PF02779">
    <property type="entry name" value="Transket_pyr"/>
    <property type="match status" value="1"/>
</dbReference>
<feature type="domain" description="Transketolase-like pyrimidine-binding" evidence="10">
    <location>
        <begin position="311"/>
        <end position="472"/>
    </location>
</feature>
<dbReference type="Gene3D" id="3.40.50.970">
    <property type="match status" value="2"/>
</dbReference>
<dbReference type="Pfam" id="PF00456">
    <property type="entry name" value="Transketolase_N"/>
    <property type="match status" value="1"/>
</dbReference>
<dbReference type="SMART" id="SM00861">
    <property type="entry name" value="Transket_pyr"/>
    <property type="match status" value="1"/>
</dbReference>
<dbReference type="AlphaFoldDB" id="A0A5E8CIA6"/>
<dbReference type="InterPro" id="IPR029061">
    <property type="entry name" value="THDP-binding"/>
</dbReference>
<gene>
    <name evidence="11" type="ORF">CPAV1605_91</name>
</gene>
<evidence type="ECO:0000256" key="3">
    <source>
        <dbReference type="ARBA" id="ARBA00007131"/>
    </source>
</evidence>
<dbReference type="EMBL" id="CABVLZ010000001">
    <property type="protein sequence ID" value="VVU94369.1"/>
    <property type="molecule type" value="Genomic_DNA"/>
</dbReference>
<dbReference type="SUPFAM" id="SSF52922">
    <property type="entry name" value="TK C-terminal domain-like"/>
    <property type="match status" value="1"/>
</dbReference>
<feature type="transmembrane region" description="Helical" evidence="9">
    <location>
        <begin position="24"/>
        <end position="43"/>
    </location>
</feature>
<keyword evidence="9" id="KW-0472">Membrane</keyword>
<evidence type="ECO:0000259" key="10">
    <source>
        <dbReference type="SMART" id="SM00861"/>
    </source>
</evidence>
<reference evidence="11" key="1">
    <citation type="submission" date="2019-09" db="EMBL/GenBank/DDBJ databases">
        <authorList>
            <person name="Needham M D."/>
        </authorList>
    </citation>
    <scope>NUCLEOTIDE SEQUENCE</scope>
</reference>
<dbReference type="GO" id="GO:0004802">
    <property type="term" value="F:transketolase activity"/>
    <property type="evidence" value="ECO:0007669"/>
    <property type="project" value="UniProtKB-EC"/>
</dbReference>
<evidence type="ECO:0000256" key="8">
    <source>
        <dbReference type="ARBA" id="ARBA00049473"/>
    </source>
</evidence>
<evidence type="ECO:0000256" key="5">
    <source>
        <dbReference type="ARBA" id="ARBA00022723"/>
    </source>
</evidence>
<evidence type="ECO:0000256" key="1">
    <source>
        <dbReference type="ARBA" id="ARBA00001946"/>
    </source>
</evidence>
<keyword evidence="9" id="KW-0812">Transmembrane</keyword>
<dbReference type="InterPro" id="IPR005475">
    <property type="entry name" value="Transketolase-like_Pyr-bd"/>
</dbReference>
<keyword evidence="7" id="KW-0786">Thiamine pyrophosphate</keyword>
<proteinExistence type="inferred from homology"/>
<dbReference type="InterPro" id="IPR005474">
    <property type="entry name" value="Transketolase_N"/>
</dbReference>
<evidence type="ECO:0000256" key="7">
    <source>
        <dbReference type="ARBA" id="ARBA00023052"/>
    </source>
</evidence>
<dbReference type="GO" id="GO:0006098">
    <property type="term" value="P:pentose-phosphate shunt"/>
    <property type="evidence" value="ECO:0007669"/>
    <property type="project" value="TreeGrafter"/>
</dbReference>
<keyword evidence="4" id="KW-0808">Transferase</keyword>
<comment type="similarity">
    <text evidence="3">Belongs to the transketolase family.</text>
</comment>
<keyword evidence="6" id="KW-0460">Magnesium</keyword>
<dbReference type="SUPFAM" id="SSF52518">
    <property type="entry name" value="Thiamin diphosphate-binding fold (THDP-binding)"/>
    <property type="match status" value="2"/>
</dbReference>
<dbReference type="GO" id="GO:0046872">
    <property type="term" value="F:metal ion binding"/>
    <property type="evidence" value="ECO:0007669"/>
    <property type="project" value="UniProtKB-KW"/>
</dbReference>
<sequence length="607" mass="69833">MFNEYDFIKYYRWKSLNIIKDRGHIGSIISTCPIIFVLFFYILNIHPDLMECNIRDRLVISNSWNSSLYYQILSDFGFPIPDLKDYRRYLIQETSYKYPAASIDLSTGTIGQGFASGIGIAIGLKYQSNNSKVYIVIGDGDMMEGVGYEAMSIAGNYKLDNLIVIYDANKFTYNKVSSVFSENIKLRCQAMKWEYAEIKENNLSFENIKSGILDGKLNQTKPLLIKVNTTTAWGTKLENDYGAHNNLISDDITKNFEMNEKEELIIKKKLYDLIEARKNTVYEYLKKLNKSLIKSIKKIPKLEIPTPITVVKNPDYLFGIIKELIKNKNILITSPDAEIRANINQVDTITSSNFNRQFIKCGLREHGLACMANGLNAVNITPIVIAEVPWIDYALPALRMAAISGHKVLYILNRGFLNTGGFHGSYFDIIPILRSIPKLYTFKPFNHNEMMHSLNTSFNFDGPSVIILPYNFTFDNNYEIPENKMKHGAYEIYNYGKARLIIISTGWELNRCVEIIKKNKLKNIKVVSMLNMKIYDQQSQNYKDSLLPTYIHKISLEIGGTTGWEKYVDVTYGCNEFLTGFKDIEDAYEYYKFSDKHILEIIQENLK</sequence>
<comment type="cofactor">
    <cofactor evidence="1">
        <name>Mg(2+)</name>
        <dbReference type="ChEBI" id="CHEBI:18420"/>
    </cofactor>
</comment>
<accession>A0A5E8CIA6</accession>
<name>A0A5E8CIA6_9ZZZZ</name>
<dbReference type="InterPro" id="IPR033247">
    <property type="entry name" value="Transketolase_fam"/>
</dbReference>
<comment type="catalytic activity">
    <reaction evidence="8">
        <text>D-sedoheptulose 7-phosphate + D-glyceraldehyde 3-phosphate = aldehydo-D-ribose 5-phosphate + D-xylulose 5-phosphate</text>
        <dbReference type="Rhea" id="RHEA:10508"/>
        <dbReference type="ChEBI" id="CHEBI:57483"/>
        <dbReference type="ChEBI" id="CHEBI:57737"/>
        <dbReference type="ChEBI" id="CHEBI:58273"/>
        <dbReference type="ChEBI" id="CHEBI:59776"/>
        <dbReference type="EC" id="2.2.1.1"/>
    </reaction>
</comment>
<evidence type="ECO:0000256" key="9">
    <source>
        <dbReference type="SAM" id="Phobius"/>
    </source>
</evidence>
<evidence type="ECO:0000313" key="11">
    <source>
        <dbReference type="EMBL" id="VVU94369.1"/>
    </source>
</evidence>
<evidence type="ECO:0000256" key="2">
    <source>
        <dbReference type="ARBA" id="ARBA00001964"/>
    </source>
</evidence>
<dbReference type="Gene3D" id="3.40.50.920">
    <property type="match status" value="1"/>
</dbReference>
<dbReference type="PANTHER" id="PTHR43522">
    <property type="entry name" value="TRANSKETOLASE"/>
    <property type="match status" value="1"/>
</dbReference>
<dbReference type="InterPro" id="IPR009014">
    <property type="entry name" value="Transketo_C/PFOR_II"/>
</dbReference>
<dbReference type="Pfam" id="PF22613">
    <property type="entry name" value="Transketolase_C_1"/>
    <property type="match status" value="1"/>
</dbReference>
<evidence type="ECO:0000256" key="6">
    <source>
        <dbReference type="ARBA" id="ARBA00022842"/>
    </source>
</evidence>
<protein>
    <submittedName>
        <fullName evidence="11">Transketolase, thiamine diphosphate binding domain</fullName>
    </submittedName>
</protein>
<dbReference type="GO" id="GO:0005829">
    <property type="term" value="C:cytosol"/>
    <property type="evidence" value="ECO:0007669"/>
    <property type="project" value="TreeGrafter"/>
</dbReference>
<keyword evidence="9" id="KW-1133">Transmembrane helix</keyword>
<comment type="cofactor">
    <cofactor evidence="2">
        <name>thiamine diphosphate</name>
        <dbReference type="ChEBI" id="CHEBI:58937"/>
    </cofactor>
</comment>
<organism evidence="11">
    <name type="scientific">seawater metagenome</name>
    <dbReference type="NCBI Taxonomy" id="1561972"/>
    <lineage>
        <taxon>unclassified sequences</taxon>
        <taxon>metagenomes</taxon>
        <taxon>ecological metagenomes</taxon>
    </lineage>
</organism>
<keyword evidence="5" id="KW-0479">Metal-binding</keyword>
<dbReference type="InterPro" id="IPR055152">
    <property type="entry name" value="Transketolase-like_C_2"/>
</dbReference>
<dbReference type="PANTHER" id="PTHR43522:SF2">
    <property type="entry name" value="TRANSKETOLASE 1-RELATED"/>
    <property type="match status" value="1"/>
</dbReference>